<keyword evidence="2" id="KW-0472">Membrane</keyword>
<protein>
    <recommendedName>
        <fullName evidence="5">Protein tipE</fullName>
    </recommendedName>
</protein>
<reference evidence="3 4" key="1">
    <citation type="journal article" date="2017" name="Gigascience">
        <title>Genome sequence of the small brown planthopper, Laodelphax striatellus.</title>
        <authorList>
            <person name="Zhu J."/>
            <person name="Jiang F."/>
            <person name="Wang X."/>
            <person name="Yang P."/>
            <person name="Bao Y."/>
            <person name="Zhao W."/>
            <person name="Wang W."/>
            <person name="Lu H."/>
            <person name="Wang Q."/>
            <person name="Cui N."/>
            <person name="Li J."/>
            <person name="Chen X."/>
            <person name="Luo L."/>
            <person name="Yu J."/>
            <person name="Kang L."/>
            <person name="Cui F."/>
        </authorList>
    </citation>
    <scope>NUCLEOTIDE SEQUENCE [LARGE SCALE GENOMIC DNA]</scope>
    <source>
        <strain evidence="3">Lst14</strain>
    </source>
</reference>
<feature type="region of interest" description="Disordered" evidence="1">
    <location>
        <begin position="254"/>
        <end position="291"/>
    </location>
</feature>
<evidence type="ECO:0000256" key="1">
    <source>
        <dbReference type="SAM" id="MobiDB-lite"/>
    </source>
</evidence>
<dbReference type="STRING" id="195883.A0A482XC48"/>
<proteinExistence type="predicted"/>
<keyword evidence="2" id="KW-1133">Transmembrane helix</keyword>
<name>A0A482XC48_LAOST</name>
<dbReference type="EMBL" id="QKKF02012640">
    <property type="protein sequence ID" value="RZF43545.1"/>
    <property type="molecule type" value="Genomic_DNA"/>
</dbReference>
<feature type="transmembrane region" description="Helical" evidence="2">
    <location>
        <begin position="222"/>
        <end position="248"/>
    </location>
</feature>
<organism evidence="3 4">
    <name type="scientific">Laodelphax striatellus</name>
    <name type="common">Small brown planthopper</name>
    <name type="synonym">Delphax striatella</name>
    <dbReference type="NCBI Taxonomy" id="195883"/>
    <lineage>
        <taxon>Eukaryota</taxon>
        <taxon>Metazoa</taxon>
        <taxon>Ecdysozoa</taxon>
        <taxon>Arthropoda</taxon>
        <taxon>Hexapoda</taxon>
        <taxon>Insecta</taxon>
        <taxon>Pterygota</taxon>
        <taxon>Neoptera</taxon>
        <taxon>Paraneoptera</taxon>
        <taxon>Hemiptera</taxon>
        <taxon>Auchenorrhyncha</taxon>
        <taxon>Fulgoroidea</taxon>
        <taxon>Delphacidae</taxon>
        <taxon>Criomorphinae</taxon>
        <taxon>Laodelphax</taxon>
    </lineage>
</organism>
<evidence type="ECO:0008006" key="5">
    <source>
        <dbReference type="Google" id="ProtNLM"/>
    </source>
</evidence>
<dbReference type="InParanoid" id="A0A482XC48"/>
<evidence type="ECO:0000256" key="2">
    <source>
        <dbReference type="SAM" id="Phobius"/>
    </source>
</evidence>
<comment type="caution">
    <text evidence="3">The sequence shown here is derived from an EMBL/GenBank/DDBJ whole genome shotgun (WGS) entry which is preliminary data.</text>
</comment>
<dbReference type="Proteomes" id="UP000291343">
    <property type="component" value="Unassembled WGS sequence"/>
</dbReference>
<dbReference type="FunCoup" id="A0A482XC48">
    <property type="interactions" value="108"/>
</dbReference>
<dbReference type="GO" id="GO:0005886">
    <property type="term" value="C:plasma membrane"/>
    <property type="evidence" value="ECO:0007669"/>
    <property type="project" value="TreeGrafter"/>
</dbReference>
<sequence length="357" mass="40293">MADDVKKKQTTSEKLLFYTTTFFVLLGTFSLFGFLFLVPFVIEPAFTTILMEFDETPATCMTVSVTSMRGVSNCSWTSCREGCTKEVYECTQIRVNYRLIKDEEEEQDMSSTTTGVRRERAIRESYDYHLYEDDNVLPRGLADFDPVITTSSTPYDNYSYWFFTDAKLYPNVKGCGYPPMLNCSIFYKKYITEGTNFSCHYSRVDPGLVISDLDMWGVYMNLVLAMAIPIPSFIISVIYLTVAYFYIYADDSVEQPRRPPRRRPLGHAGSVTPPEDTPVPPLNSGGHTLTPNSEMFREDMASFGHHLKVAMADDMGDRDSPLPDSLPCFLSSNSINGNLNKMMTTSILTPPGPMADV</sequence>
<keyword evidence="2" id="KW-0812">Transmembrane</keyword>
<dbReference type="InterPro" id="IPR031578">
    <property type="entry name" value="TipE"/>
</dbReference>
<dbReference type="PANTHER" id="PTHR12335">
    <property type="entry name" value="TIPE PROTEIN TEMPERATURE-INDUCED PARALYTIC E"/>
    <property type="match status" value="1"/>
</dbReference>
<dbReference type="GO" id="GO:0002028">
    <property type="term" value="P:regulation of sodium ion transport"/>
    <property type="evidence" value="ECO:0007669"/>
    <property type="project" value="TreeGrafter"/>
</dbReference>
<dbReference type="Pfam" id="PF16972">
    <property type="entry name" value="TipE"/>
    <property type="match status" value="3"/>
</dbReference>
<evidence type="ECO:0000313" key="4">
    <source>
        <dbReference type="Proteomes" id="UP000291343"/>
    </source>
</evidence>
<feature type="transmembrane region" description="Helical" evidence="2">
    <location>
        <begin position="15"/>
        <end position="42"/>
    </location>
</feature>
<evidence type="ECO:0000313" key="3">
    <source>
        <dbReference type="EMBL" id="RZF43545.1"/>
    </source>
</evidence>
<dbReference type="GO" id="GO:0017080">
    <property type="term" value="F:sodium channel regulator activity"/>
    <property type="evidence" value="ECO:0007669"/>
    <property type="project" value="TreeGrafter"/>
</dbReference>
<gene>
    <name evidence="3" type="ORF">LSTR_LSTR012825</name>
</gene>
<dbReference type="PANTHER" id="PTHR12335:SF6">
    <property type="entry name" value="PROTEIN TIPE"/>
    <property type="match status" value="1"/>
</dbReference>
<dbReference type="AlphaFoldDB" id="A0A482XC48"/>
<dbReference type="OrthoDB" id="8190202at2759"/>
<keyword evidence="4" id="KW-1185">Reference proteome</keyword>
<accession>A0A482XC48</accession>